<name>A0A9N9Q709_9HELO</name>
<protein>
    <submittedName>
        <fullName evidence="2">Uncharacterized protein</fullName>
    </submittedName>
</protein>
<organism evidence="2 3">
    <name type="scientific">Hymenoscyphus albidus</name>
    <dbReference type="NCBI Taxonomy" id="595503"/>
    <lineage>
        <taxon>Eukaryota</taxon>
        <taxon>Fungi</taxon>
        <taxon>Dikarya</taxon>
        <taxon>Ascomycota</taxon>
        <taxon>Pezizomycotina</taxon>
        <taxon>Leotiomycetes</taxon>
        <taxon>Helotiales</taxon>
        <taxon>Helotiaceae</taxon>
        <taxon>Hymenoscyphus</taxon>
    </lineage>
</organism>
<gene>
    <name evidence="2" type="ORF">HYALB_00010010</name>
</gene>
<dbReference type="SUPFAM" id="SSF53335">
    <property type="entry name" value="S-adenosyl-L-methionine-dependent methyltransferases"/>
    <property type="match status" value="1"/>
</dbReference>
<proteinExistence type="predicted"/>
<feature type="compositionally biased region" description="Polar residues" evidence="1">
    <location>
        <begin position="1"/>
        <end position="18"/>
    </location>
</feature>
<sequence length="575" mass="63510">MSATAPSDTFPTINSSTFPVLEPPEPTCECSSPGSVDTAIPTTPKNKFASPNEYFSIPVRFDGSPDLRGETDDFNMELPIRRRGSPTRNPSCSNSRAMLAILTADEVEQATAVVSPSQDSSDSSFKGIPLNLHATPMAYNDYGELVTQASLNIPKTPQKMTATEIIRVIHTAYHQDLRDQMGEIILEEMDGKISLIVGDGTLRGHHLTSWVFQSGSSSVGADHGQPTPAEGINVQAPRGPPRILNVGCGSGTWCFRVKSANPNWIVHGVDDTNHWLCVHKDLPLRDFMCVASQDKGQDYFARTEPLDVNPQFSVRNINTLTDPSNPLLMGSYSLVRGRQIFGKVQNYKAFLDSIRMLLQPDGVVEFLEVDPRPRIPFVGPYRKPIVERKTQSIRLADTIIDSDLAENVPGWSARVVEQGKASLRPLDGIPAANMKEWIEGAGSVNTSLAHILLQLTLISFYDVKEVIIRLPVGGPTSSGQKHLSYLRYQLDLEDSIPKVRAELPRVEMDEFESGAYSLNLHIVTGRKPQLPRTGDLLKDGERVEMTPSTYDAMARMNDTKSPTWKRFEKALLQSI</sequence>
<evidence type="ECO:0000313" key="3">
    <source>
        <dbReference type="Proteomes" id="UP000701801"/>
    </source>
</evidence>
<dbReference type="Pfam" id="PF13489">
    <property type="entry name" value="Methyltransf_23"/>
    <property type="match status" value="1"/>
</dbReference>
<dbReference type="Proteomes" id="UP000701801">
    <property type="component" value="Unassembled WGS sequence"/>
</dbReference>
<evidence type="ECO:0000313" key="2">
    <source>
        <dbReference type="EMBL" id="CAG8976141.1"/>
    </source>
</evidence>
<evidence type="ECO:0000256" key="1">
    <source>
        <dbReference type="SAM" id="MobiDB-lite"/>
    </source>
</evidence>
<dbReference type="EMBL" id="CAJVRM010000163">
    <property type="protein sequence ID" value="CAG8976141.1"/>
    <property type="molecule type" value="Genomic_DNA"/>
</dbReference>
<comment type="caution">
    <text evidence="2">The sequence shown here is derived from an EMBL/GenBank/DDBJ whole genome shotgun (WGS) entry which is preliminary data.</text>
</comment>
<reference evidence="2" key="1">
    <citation type="submission" date="2021-07" db="EMBL/GenBank/DDBJ databases">
        <authorList>
            <person name="Durling M."/>
        </authorList>
    </citation>
    <scope>NUCLEOTIDE SEQUENCE</scope>
</reference>
<keyword evidence="3" id="KW-1185">Reference proteome</keyword>
<dbReference type="Gene3D" id="3.40.50.150">
    <property type="entry name" value="Vaccinia Virus protein VP39"/>
    <property type="match status" value="1"/>
</dbReference>
<dbReference type="InterPro" id="IPR029063">
    <property type="entry name" value="SAM-dependent_MTases_sf"/>
</dbReference>
<dbReference type="OrthoDB" id="506498at2759"/>
<dbReference type="AlphaFoldDB" id="A0A9N9Q709"/>
<accession>A0A9N9Q709</accession>
<feature type="region of interest" description="Disordered" evidence="1">
    <location>
        <begin position="1"/>
        <end position="36"/>
    </location>
</feature>